<reference evidence="2 3" key="1">
    <citation type="submission" date="2015-06" db="EMBL/GenBank/DDBJ databases">
        <authorList>
            <person name="Ju K.-S."/>
            <person name="Doroghazi J.R."/>
            <person name="Metcalf W.W."/>
        </authorList>
    </citation>
    <scope>NUCLEOTIDE SEQUENCE [LARGE SCALE GENOMIC DNA]</scope>
    <source>
        <strain evidence="2 3">NRRL 3414</strain>
    </source>
</reference>
<dbReference type="Proteomes" id="UP000037432">
    <property type="component" value="Unassembled WGS sequence"/>
</dbReference>
<sequence length="71" mass="7470">MGKAVHVACNDTPDNNNDGLVPQPESPAYKIPGVNPGIAIAVDDALDTMQIYVADLDKPLPAELQKLTKAS</sequence>
<protein>
    <submittedName>
        <fullName evidence="2">Uncharacterized protein</fullName>
    </submittedName>
</protein>
<name>A0A0J7ZIC0_STRVR</name>
<dbReference type="Pfam" id="PF19797">
    <property type="entry name" value="DUF6281"/>
    <property type="match status" value="1"/>
</dbReference>
<feature type="region of interest" description="Disordered" evidence="1">
    <location>
        <begin position="1"/>
        <end position="25"/>
    </location>
</feature>
<dbReference type="EMBL" id="LFNT01000009">
    <property type="protein sequence ID" value="KMS75182.1"/>
    <property type="molecule type" value="Genomic_DNA"/>
</dbReference>
<proteinExistence type="predicted"/>
<evidence type="ECO:0000256" key="1">
    <source>
        <dbReference type="SAM" id="MobiDB-lite"/>
    </source>
</evidence>
<dbReference type="AlphaFoldDB" id="A0A0J7ZIC0"/>
<comment type="caution">
    <text evidence="2">The sequence shown here is derived from an EMBL/GenBank/DDBJ whole genome shotgun (WGS) entry which is preliminary data.</text>
</comment>
<evidence type="ECO:0000313" key="2">
    <source>
        <dbReference type="EMBL" id="KMS75182.1"/>
    </source>
</evidence>
<evidence type="ECO:0000313" key="3">
    <source>
        <dbReference type="Proteomes" id="UP000037432"/>
    </source>
</evidence>
<dbReference type="PATRIC" id="fig|1938.3.peg.2213"/>
<accession>A0A0J7ZIC0</accession>
<dbReference type="InterPro" id="IPR046248">
    <property type="entry name" value="DUF6281"/>
</dbReference>
<gene>
    <name evidence="2" type="ORF">ACM01_11105</name>
</gene>
<organism evidence="2 3">
    <name type="scientific">Streptomyces viridochromogenes</name>
    <dbReference type="NCBI Taxonomy" id="1938"/>
    <lineage>
        <taxon>Bacteria</taxon>
        <taxon>Bacillati</taxon>
        <taxon>Actinomycetota</taxon>
        <taxon>Actinomycetes</taxon>
        <taxon>Kitasatosporales</taxon>
        <taxon>Streptomycetaceae</taxon>
        <taxon>Streptomyces</taxon>
    </lineage>
</organism>